<evidence type="ECO:0008006" key="3">
    <source>
        <dbReference type="Google" id="ProtNLM"/>
    </source>
</evidence>
<evidence type="ECO:0000313" key="1">
    <source>
        <dbReference type="EMBL" id="QBY55785.1"/>
    </source>
</evidence>
<name>A0A4P7LIY7_9BURK</name>
<dbReference type="OrthoDB" id="8858565at2"/>
<dbReference type="EMBL" id="CP038636">
    <property type="protein sequence ID" value="QBY55785.1"/>
    <property type="molecule type" value="Genomic_DNA"/>
</dbReference>
<proteinExistence type="predicted"/>
<geneLocation type="plasmid" evidence="1">
    <name>unnamed1</name>
</geneLocation>
<reference evidence="1 2" key="1">
    <citation type="submission" date="2019-03" db="EMBL/GenBank/DDBJ databases">
        <title>Efficiently degradation of phenoxyalkanoic acid herbicides by Cupriavidus oxalaticus strain X32.</title>
        <authorList>
            <person name="Sheng X."/>
        </authorList>
    </citation>
    <scope>NUCLEOTIDE SEQUENCE [LARGE SCALE GENOMIC DNA]</scope>
    <source>
        <strain evidence="1 2">X32</strain>
        <plasmid evidence="1 2">unnamed1</plasmid>
    </source>
</reference>
<accession>A0A4P7LIY7</accession>
<dbReference type="KEGG" id="cox:E0W60_33005"/>
<evidence type="ECO:0000313" key="2">
    <source>
        <dbReference type="Proteomes" id="UP000295294"/>
    </source>
</evidence>
<organism evidence="1 2">
    <name type="scientific">Cupriavidus oxalaticus</name>
    <dbReference type="NCBI Taxonomy" id="96344"/>
    <lineage>
        <taxon>Bacteria</taxon>
        <taxon>Pseudomonadati</taxon>
        <taxon>Pseudomonadota</taxon>
        <taxon>Betaproteobacteria</taxon>
        <taxon>Burkholderiales</taxon>
        <taxon>Burkholderiaceae</taxon>
        <taxon>Cupriavidus</taxon>
    </lineage>
</organism>
<sequence>MPWTYDRFPAAMKRLAPPVRGKAVEIANALLASGHDEGMAIRVAISAARRWARRHPDCSGDMYPSVPKHGSRL</sequence>
<dbReference type="Proteomes" id="UP000295294">
    <property type="component" value="Plasmid unnamed1"/>
</dbReference>
<keyword evidence="1" id="KW-0614">Plasmid</keyword>
<gene>
    <name evidence="1" type="ORF">E0W60_33005</name>
</gene>
<protein>
    <recommendedName>
        <fullName evidence="3">DUF2188 domain-containing protein</fullName>
    </recommendedName>
</protein>
<dbReference type="AlphaFoldDB" id="A0A4P7LIY7"/>
<dbReference type="RefSeq" id="WP_135706985.1">
    <property type="nucleotide sequence ID" value="NZ_CP038636.1"/>
</dbReference>